<gene>
    <name evidence="1" type="ORF">OUZ56_008646</name>
</gene>
<evidence type="ECO:0000313" key="1">
    <source>
        <dbReference type="EMBL" id="KAK4023223.1"/>
    </source>
</evidence>
<accession>A0ABR0ADM2</accession>
<name>A0ABR0ADM2_9CRUS</name>
<reference evidence="1 2" key="1">
    <citation type="journal article" date="2023" name="Nucleic Acids Res.">
        <title>The hologenome of Daphnia magna reveals possible DNA methylation and microbiome-mediated evolution of the host genome.</title>
        <authorList>
            <person name="Chaturvedi A."/>
            <person name="Li X."/>
            <person name="Dhandapani V."/>
            <person name="Marshall H."/>
            <person name="Kissane S."/>
            <person name="Cuenca-Cambronero M."/>
            <person name="Asole G."/>
            <person name="Calvet F."/>
            <person name="Ruiz-Romero M."/>
            <person name="Marangio P."/>
            <person name="Guigo R."/>
            <person name="Rago D."/>
            <person name="Mirbahai L."/>
            <person name="Eastwood N."/>
            <person name="Colbourne J.K."/>
            <person name="Zhou J."/>
            <person name="Mallon E."/>
            <person name="Orsini L."/>
        </authorList>
    </citation>
    <scope>NUCLEOTIDE SEQUENCE [LARGE SCALE GENOMIC DNA]</scope>
    <source>
        <strain evidence="1">LRV0_1</strain>
    </source>
</reference>
<organism evidence="1 2">
    <name type="scientific">Daphnia magna</name>
    <dbReference type="NCBI Taxonomy" id="35525"/>
    <lineage>
        <taxon>Eukaryota</taxon>
        <taxon>Metazoa</taxon>
        <taxon>Ecdysozoa</taxon>
        <taxon>Arthropoda</taxon>
        <taxon>Crustacea</taxon>
        <taxon>Branchiopoda</taxon>
        <taxon>Diplostraca</taxon>
        <taxon>Cladocera</taxon>
        <taxon>Anomopoda</taxon>
        <taxon>Daphniidae</taxon>
        <taxon>Daphnia</taxon>
    </lineage>
</organism>
<comment type="caution">
    <text evidence="1">The sequence shown here is derived from an EMBL/GenBank/DDBJ whole genome shotgun (WGS) entry which is preliminary data.</text>
</comment>
<keyword evidence="2" id="KW-1185">Reference proteome</keyword>
<dbReference type="Proteomes" id="UP001234178">
    <property type="component" value="Unassembled WGS sequence"/>
</dbReference>
<proteinExistence type="predicted"/>
<sequence>MQKVGGEQPPSGELGFDYRQHFQESPKKEAALPTIVACTIAIEIEGGEGGVVVQHMEEQEEEKRKMRKKAWKGFDYFGFALQTAGDYICHGGRCYADDTRLDDLL</sequence>
<evidence type="ECO:0000313" key="2">
    <source>
        <dbReference type="Proteomes" id="UP001234178"/>
    </source>
</evidence>
<protein>
    <submittedName>
        <fullName evidence="1">Uncharacterized protein</fullName>
    </submittedName>
</protein>
<dbReference type="EMBL" id="JAOYFB010000037">
    <property type="protein sequence ID" value="KAK4023223.1"/>
    <property type="molecule type" value="Genomic_DNA"/>
</dbReference>